<feature type="compositionally biased region" description="Gly residues" evidence="1">
    <location>
        <begin position="1934"/>
        <end position="1944"/>
    </location>
</feature>
<evidence type="ECO:0000313" key="3">
    <source>
        <dbReference type="EMBL" id="MBB6326218.1"/>
    </source>
</evidence>
<reference evidence="3 4" key="1">
    <citation type="submission" date="2020-08" db="EMBL/GenBank/DDBJ databases">
        <title>Genomic Encyclopedia of Type Strains, Phase IV (KMG-IV): sequencing the most valuable type-strain genomes for metagenomic binning, comparative biology and taxonomic classification.</title>
        <authorList>
            <person name="Goeker M."/>
        </authorList>
    </citation>
    <scope>NUCLEOTIDE SEQUENCE [LARGE SCALE GENOMIC DNA]</scope>
    <source>
        <strain evidence="3 4">DSM 102044</strain>
    </source>
</reference>
<comment type="caution">
    <text evidence="3">The sequence shown here is derived from an EMBL/GenBank/DDBJ whole genome shotgun (WGS) entry which is preliminary data.</text>
</comment>
<dbReference type="PROSITE" id="PS50835">
    <property type="entry name" value="IG_LIKE"/>
    <property type="match status" value="1"/>
</dbReference>
<protein>
    <recommendedName>
        <fullName evidence="2">Ig-like domain-containing protein</fullName>
    </recommendedName>
</protein>
<evidence type="ECO:0000256" key="1">
    <source>
        <dbReference type="SAM" id="MobiDB-lite"/>
    </source>
</evidence>
<dbReference type="NCBIfam" id="TIGR04183">
    <property type="entry name" value="Por_Secre_tail"/>
    <property type="match status" value="1"/>
</dbReference>
<gene>
    <name evidence="3" type="ORF">FHS59_001846</name>
</gene>
<feature type="compositionally biased region" description="Polar residues" evidence="1">
    <location>
        <begin position="225"/>
        <end position="238"/>
    </location>
</feature>
<dbReference type="Pfam" id="PF21722">
    <property type="entry name" value="Gly_rich_2"/>
    <property type="match status" value="2"/>
</dbReference>
<dbReference type="InterPro" id="IPR007110">
    <property type="entry name" value="Ig-like_dom"/>
</dbReference>
<evidence type="ECO:0000259" key="2">
    <source>
        <dbReference type="PROSITE" id="PS50835"/>
    </source>
</evidence>
<organism evidence="3 4">
    <name type="scientific">Algoriphagus iocasae</name>
    <dbReference type="NCBI Taxonomy" id="1836499"/>
    <lineage>
        <taxon>Bacteria</taxon>
        <taxon>Pseudomonadati</taxon>
        <taxon>Bacteroidota</taxon>
        <taxon>Cytophagia</taxon>
        <taxon>Cytophagales</taxon>
        <taxon>Cyclobacteriaceae</taxon>
        <taxon>Algoriphagus</taxon>
    </lineage>
</organism>
<proteinExistence type="predicted"/>
<dbReference type="EMBL" id="JACIJO010000002">
    <property type="protein sequence ID" value="MBB6326218.1"/>
    <property type="molecule type" value="Genomic_DNA"/>
</dbReference>
<dbReference type="Proteomes" id="UP000588604">
    <property type="component" value="Unassembled WGS sequence"/>
</dbReference>
<feature type="region of interest" description="Disordered" evidence="1">
    <location>
        <begin position="165"/>
        <end position="238"/>
    </location>
</feature>
<keyword evidence="4" id="KW-1185">Reference proteome</keyword>
<dbReference type="Pfam" id="PF19406">
    <property type="entry name" value="PKD_5"/>
    <property type="match status" value="1"/>
</dbReference>
<dbReference type="InterPro" id="IPR026444">
    <property type="entry name" value="Secre_tail"/>
</dbReference>
<dbReference type="InterPro" id="IPR045828">
    <property type="entry name" value="PKD_Bacteroidetes"/>
</dbReference>
<dbReference type="InterPro" id="IPR049304">
    <property type="entry name" value="Gly_rich_dom"/>
</dbReference>
<evidence type="ECO:0000313" key="4">
    <source>
        <dbReference type="Proteomes" id="UP000588604"/>
    </source>
</evidence>
<feature type="compositionally biased region" description="Gly residues" evidence="1">
    <location>
        <begin position="1905"/>
        <end position="1927"/>
    </location>
</feature>
<dbReference type="RefSeq" id="WP_184494841.1">
    <property type="nucleotide sequence ID" value="NZ_JACIJO010000002.1"/>
</dbReference>
<accession>A0A841MUG0</accession>
<name>A0A841MUG0_9BACT</name>
<sequence>MSRILYHCILLFLLIFVGWDAYGQCPTVNTYTSGSNTIIIPSGVTSITVEAWGGGGRGGSWSGTGAGNQGKGGGGGGGAYSLSVLTVTPGETYTYVVGSGSNTASSGGNSRFYLTSSPGTDLVRAVGGNSSGDNSSLAGAGGSAASGVGTIKYSGGNGANGTSSYGGGGGSSSGTSLPGVTANNLNGATAPSGGGNGGNGRSGSRGAGSSPVSGPGGGGGGAFKDNNTNQPGGSGANGQITISYSLPANTAISAAPNQTQCINTALTPITFATTGATGIGAATGLPAGVTANWASNTITISGIPTTTGVFSYSIPMTGGCITGQSPATGTITVTPNNTVSAASSTPTLCINDPLTNITHTTTGATGIGAPTGLPAGVTAAWAGNTITISGTPTASGTFNYSIPLTGGCNNPAVNATGTITVTPNNTVSAASSAPTLCINEPLTNITHTTTGATGIGAPTGLPAGVTAAWAGNTITISGTPTASGTFNYSIPLTGGCNNPAVNATGTITVTPNNTVSAASSAPTLCINDPLTNITHTTTGATGIGAPTGLPAGVTAAWAGNTITISGTPTASGTFNYSIPLTGGCNNPAVNATGTITVSPNNTVSAASSAPTLCINDPLTNITHTTTGATGIGAPTGLPAGVTAAWAGNTITISGTPTASGTFNYSIPLTGGCNNPAVNATGTIFVNPNASIDNFDINLCTGGSFSITPSNGTDGIIPAGTTYSWNPPAVTGGITGGASGTGANSISGTLVNPTGSSQTATYTVTPLSGTCAGMPFTITVTVDPITAITTQPDNTDRVECFGDGFNPLTVVAEGGDLSYQWYSVPTQTNSGGTAVSGATSDTFTPPSTTEGISFYYVVVTGNCGIETSTVSGEFRVNPPITVIDLDPSTSDETECLGDPFPTLSVLASGEGTVTYQWYRNTSDSNTGGTLISGANSEDYTPLSDEVGTYYYYAVASSNCGTVPSAVSGAFTVTPPTSIDSEELGGQTICDVDTFDPISVDAIGTGTLHYQWYSNTTASKTGPDVTAVGTDSDTFTPLTTAQGTTMYYFVEVSSACGTNVISNLSGAFTVSIDNTAAAPSSDPTVCINTTLPSVTIATTGATGIANDGDNSGVNGLPVGVSATWSGDIITISGTPSESGTFNYAIPLTGGCGIVEATGTITITPDNTAAAPSSSPTLCINTALTSITIGTTGATGISNDGDNTGVNGLPAGVSATWAGNTITISGTPTVSGTFNYSIPMTGGCGTVNATGTITVTPDNTAAAPSSSPTLCINSPLSAITIATTGATGIANDGDNTGVNGLPAGVSATWAGNTITITGTPTESGTFNYSIPMTGGCGTVNATGTIEVTPLATVSAPSVSFPSVCISSPTLTPFTQTTSGVTAIDQDGVPGVNGLPPGISATFSGNTITFSGTATTTGLYTYNIPLTGSCINGLTATGTIDVTPDYELTSVSSVSATVAGGSANITINGNLAKLPNGIYEVTYILDDGINPPAEYTSSSFSVSNGRGSFNSIPLDDEDVDVYTLTIKNIKKVTDVCTIDLDVNDPVNTTYFSVCGAPFNSNGTFYVPAGILEVTIQAFGAGASGESKLITIPVTPGEPLGVFVGQNNGSLVPNGRNTYVTRDSSLPDAVTSSLIYAAGGGGAGDNGQVLISYSCPDANSFDCIEVIDDGAVSGIAVIEFICDTDWDAPQGLTEFTVTSVGGGGGGGMGKAAGGGGAGGFAQTTVNVSNPYGLPASSTFDIIVGDGGSGATSTSMRGFNGDSSSVTGIVDGNPFILSAKGGGGGGSDNLPAGGSGASGGGGAFNGILTGADVVNNNGGSGSTGFNGGGSAKKTFTNDPTKGAAAGGGGGGAAYTLQKDLDGQAAGAGNAFGGEGGNGSSFTLGGITYYFGGGGGGNGFNFEGNSQMQSPGPGGEAPDGSLLGGNGSVTGSGTNGASRTGSGGGSGTGGGGYGGTGRVFITYPVFRILQVEYQSFEANFNDENRTGELNWRTSKEWENSHFEIERAVNTTNQWQKIGEVKGQGYSESPTEYAFIDQTLPTTGGNVFYRLKQVDYDESFSYSVTRSIQVPGLKGKTNWIIYPNPSENRTSVVVGLLNTAKYNDEPIIIRISDVRGVVQTYTAATLEEVNTAVNSYLENAISGIYIVQFIWGDHSEQIKIVRK</sequence>
<dbReference type="Gene3D" id="2.60.40.2700">
    <property type="match status" value="2"/>
</dbReference>
<feature type="domain" description="Ig-like" evidence="2">
    <location>
        <begin position="877"/>
        <end position="999"/>
    </location>
</feature>
<feature type="region of interest" description="Disordered" evidence="1">
    <location>
        <begin position="1894"/>
        <end position="1944"/>
    </location>
</feature>
<feature type="compositionally biased region" description="Gly residues" evidence="1">
    <location>
        <begin position="192"/>
        <end position="206"/>
    </location>
</feature>